<evidence type="ECO:0000313" key="2">
    <source>
        <dbReference type="EMBL" id="VGO11756.1"/>
    </source>
</evidence>
<name>A0A6C2TWS5_PONDE</name>
<evidence type="ECO:0000256" key="1">
    <source>
        <dbReference type="SAM" id="MobiDB-lite"/>
    </source>
</evidence>
<proteinExistence type="predicted"/>
<protein>
    <submittedName>
        <fullName evidence="2">Uncharacterized protein</fullName>
    </submittedName>
</protein>
<dbReference type="Proteomes" id="UP000366872">
    <property type="component" value="Unassembled WGS sequence"/>
</dbReference>
<feature type="compositionally biased region" description="Polar residues" evidence="1">
    <location>
        <begin position="12"/>
        <end position="32"/>
    </location>
</feature>
<gene>
    <name evidence="2" type="ORF">PDESU_00302</name>
</gene>
<keyword evidence="3" id="KW-1185">Reference proteome</keyword>
<reference evidence="2 3" key="1">
    <citation type="submission" date="2019-04" db="EMBL/GenBank/DDBJ databases">
        <authorList>
            <person name="Van Vliet M D."/>
        </authorList>
    </citation>
    <scope>NUCLEOTIDE SEQUENCE [LARGE SCALE GENOMIC DNA]</scope>
    <source>
        <strain evidence="2 3">F1</strain>
    </source>
</reference>
<sequence length="58" mass="6141">MDRPNAPGASYAVQSSTNLATDPFSTTIESGIPSQEEGNRIVIELPGADAAFYRIIAE</sequence>
<evidence type="ECO:0000313" key="3">
    <source>
        <dbReference type="Proteomes" id="UP000366872"/>
    </source>
</evidence>
<dbReference type="AlphaFoldDB" id="A0A6C2TWS5"/>
<feature type="region of interest" description="Disordered" evidence="1">
    <location>
        <begin position="1"/>
        <end position="32"/>
    </location>
</feature>
<organism evidence="2 3">
    <name type="scientific">Pontiella desulfatans</name>
    <dbReference type="NCBI Taxonomy" id="2750659"/>
    <lineage>
        <taxon>Bacteria</taxon>
        <taxon>Pseudomonadati</taxon>
        <taxon>Kiritimatiellota</taxon>
        <taxon>Kiritimatiellia</taxon>
        <taxon>Kiritimatiellales</taxon>
        <taxon>Pontiellaceae</taxon>
        <taxon>Pontiella</taxon>
    </lineage>
</organism>
<accession>A0A6C2TWS5</accession>
<dbReference type="EMBL" id="CAAHFG010000001">
    <property type="protein sequence ID" value="VGO11756.1"/>
    <property type="molecule type" value="Genomic_DNA"/>
</dbReference>